<dbReference type="VEuPathDB" id="FungiDB:DIURU_000537"/>
<dbReference type="InterPro" id="IPR052414">
    <property type="entry name" value="U3_snoRNA-assoc_WDR"/>
</dbReference>
<evidence type="ECO:0000256" key="1">
    <source>
        <dbReference type="ARBA" id="ARBA00004123"/>
    </source>
</evidence>
<feature type="region of interest" description="Disordered" evidence="4">
    <location>
        <begin position="260"/>
        <end position="294"/>
    </location>
</feature>
<evidence type="ECO:0000313" key="7">
    <source>
        <dbReference type="Proteomes" id="UP000449547"/>
    </source>
</evidence>
<dbReference type="RefSeq" id="XP_034014632.1">
    <property type="nucleotide sequence ID" value="XM_034158344.1"/>
</dbReference>
<feature type="domain" description="Small-subunit processome Utp12" evidence="5">
    <location>
        <begin position="443"/>
        <end position="545"/>
    </location>
</feature>
<evidence type="ECO:0000313" key="6">
    <source>
        <dbReference type="EMBL" id="KAA8907375.1"/>
    </source>
</evidence>
<proteinExistence type="inferred from homology"/>
<protein>
    <recommendedName>
        <fullName evidence="5">Small-subunit processome Utp12 domain-containing protein</fullName>
    </recommendedName>
</protein>
<organism evidence="6 7">
    <name type="scientific">Diutina rugosa</name>
    <name type="common">Yeast</name>
    <name type="synonym">Candida rugosa</name>
    <dbReference type="NCBI Taxonomy" id="5481"/>
    <lineage>
        <taxon>Eukaryota</taxon>
        <taxon>Fungi</taxon>
        <taxon>Dikarya</taxon>
        <taxon>Ascomycota</taxon>
        <taxon>Saccharomycotina</taxon>
        <taxon>Pichiomycetes</taxon>
        <taxon>Debaryomycetaceae</taxon>
        <taxon>Diutina</taxon>
    </lineage>
</organism>
<dbReference type="PANTHER" id="PTHR44267:SF1">
    <property type="entry name" value="WD REPEAT-CONTAINING PROTEIN 43"/>
    <property type="match status" value="1"/>
</dbReference>
<dbReference type="Pfam" id="PF04003">
    <property type="entry name" value="Utp12"/>
    <property type="match status" value="1"/>
</dbReference>
<dbReference type="Proteomes" id="UP000449547">
    <property type="component" value="Unassembled WGS sequence"/>
</dbReference>
<comment type="subcellular location">
    <subcellularLocation>
        <location evidence="1">Nucleus</location>
    </subcellularLocation>
</comment>
<dbReference type="GO" id="GO:0032040">
    <property type="term" value="C:small-subunit processome"/>
    <property type="evidence" value="ECO:0007669"/>
    <property type="project" value="UniProtKB-ARBA"/>
</dbReference>
<dbReference type="EMBL" id="SWFT01000025">
    <property type="protein sequence ID" value="KAA8907375.1"/>
    <property type="molecule type" value="Genomic_DNA"/>
</dbReference>
<dbReference type="AlphaFoldDB" id="A0A642UXS6"/>
<evidence type="ECO:0000256" key="4">
    <source>
        <dbReference type="SAM" id="MobiDB-lite"/>
    </source>
</evidence>
<evidence type="ECO:0000256" key="2">
    <source>
        <dbReference type="ARBA" id="ARBA00023242"/>
    </source>
</evidence>
<dbReference type="Gene3D" id="2.130.10.10">
    <property type="entry name" value="YVTN repeat-like/Quinoprotein amine dehydrogenase"/>
    <property type="match status" value="1"/>
</dbReference>
<dbReference type="SUPFAM" id="SSF50978">
    <property type="entry name" value="WD40 repeat-like"/>
    <property type="match status" value="1"/>
</dbReference>
<evidence type="ECO:0000256" key="3">
    <source>
        <dbReference type="ARBA" id="ARBA00038335"/>
    </source>
</evidence>
<keyword evidence="2" id="KW-0539">Nucleus</keyword>
<dbReference type="InterPro" id="IPR036322">
    <property type="entry name" value="WD40_repeat_dom_sf"/>
</dbReference>
<keyword evidence="7" id="KW-1185">Reference proteome</keyword>
<dbReference type="InterPro" id="IPR007148">
    <property type="entry name" value="SSU_processome_Utp12"/>
</dbReference>
<dbReference type="OMA" id="WVKWCLI"/>
<name>A0A642UXS6_DIURU</name>
<sequence length="630" mass="68859">MTVICSRFDPTRTLLATVEVALDAHHLRVQSVVASQSSVSASLAFDRHTKATSTSWIPYKNEFVVAVGTAKGAVQLFSPTHNRVELQLATPSGLAVSDFYFCDYTQRGYCADVGGNIYEYNVNTAKLVSQFKVADVLPTPEPIKRIGSVSVSGKAYLLLASHSVYMVSADDHTLTKTFPGHVEPIECLVSVSEDVFVTSAHGDRFINVYSVVKGGTSQVLVASRPVADFALGDSDGRSVLVARGDDGTLDVFNDWAASGETSVQQKPNKKRRRGGPVVPSKQSSAHFKVVRPPQQVSSPADADLAIIAATVDGSQILYSWMESATIPHFNRVKWFDNDSYSMDGEVEFSQSKPTTKSIDHHNNQGHDIAATKHYTEANTIISDGNNLRDLDNVSDDDEGESLAEKLEKLHPNTTTSKAKPAAKMGGKNAATLSIVLSQSLRNNDHSLLEVVLGNRDPEVIKNTIAKLDSSLAVTLLDRLSERIQRQATKFDQLNFWLKWIIIIHGAVLASMPNLAVKLSSLHAVLIKKADTMPRLLELQGRLTLLYHQQGLKREILTSQDDDVLGDASDVEYIEALEDGEGSDYDMDEEEEDDFEDGEGGIADIELEDEDIEADDVEEEEMGFSDVEADA</sequence>
<dbReference type="PANTHER" id="PTHR44267">
    <property type="entry name" value="WD REPEAT-CONTAINING PROTEIN 43"/>
    <property type="match status" value="1"/>
</dbReference>
<dbReference type="InterPro" id="IPR015943">
    <property type="entry name" value="WD40/YVTN_repeat-like_dom_sf"/>
</dbReference>
<accession>A0A642UXS6</accession>
<dbReference type="GO" id="GO:0000462">
    <property type="term" value="P:maturation of SSU-rRNA from tricistronic rRNA transcript (SSU-rRNA, 5.8S rRNA, LSU-rRNA)"/>
    <property type="evidence" value="ECO:0007669"/>
    <property type="project" value="TreeGrafter"/>
</dbReference>
<gene>
    <name evidence="6" type="ORF">DIURU_000537</name>
</gene>
<reference evidence="6 7" key="1">
    <citation type="submission" date="2019-07" db="EMBL/GenBank/DDBJ databases">
        <title>Genome assembly of two rare yeast pathogens: Diutina rugosa and Trichomonascus ciferrii.</title>
        <authorList>
            <person name="Mixao V."/>
            <person name="Saus E."/>
            <person name="Hansen A."/>
            <person name="Lass-Flor C."/>
            <person name="Gabaldon T."/>
        </authorList>
    </citation>
    <scope>NUCLEOTIDE SEQUENCE [LARGE SCALE GENOMIC DNA]</scope>
    <source>
        <strain evidence="6 7">CBS 613</strain>
    </source>
</reference>
<dbReference type="OrthoDB" id="30195at2759"/>
<comment type="similarity">
    <text evidence="3">Belongs to the UTP5 family.</text>
</comment>
<feature type="region of interest" description="Disordered" evidence="4">
    <location>
        <begin position="577"/>
        <end position="630"/>
    </location>
</feature>
<dbReference type="GeneID" id="54779190"/>
<comment type="caution">
    <text evidence="6">The sequence shown here is derived from an EMBL/GenBank/DDBJ whole genome shotgun (WGS) entry which is preliminary data.</text>
</comment>
<evidence type="ECO:0000259" key="5">
    <source>
        <dbReference type="Pfam" id="PF04003"/>
    </source>
</evidence>